<protein>
    <submittedName>
        <fullName evidence="1">Outer clamp</fullName>
    </submittedName>
</protein>
<dbReference type="InterPro" id="IPR023634">
    <property type="entry name" value="Reovirus_capsid_sigma-3_dom_sf"/>
</dbReference>
<evidence type="ECO:0000313" key="1">
    <source>
        <dbReference type="EMBL" id="AIS72859.1"/>
    </source>
</evidence>
<dbReference type="InterPro" id="IPR000153">
    <property type="entry name" value="Reo_capsid_sigma3"/>
</dbReference>
<dbReference type="Pfam" id="PF00979">
    <property type="entry name" value="Reovirus_cap"/>
    <property type="match status" value="1"/>
</dbReference>
<proteinExistence type="predicted"/>
<dbReference type="Proteomes" id="UP000099027">
    <property type="component" value="Genome"/>
</dbReference>
<accession>A0A097BVL0</accession>
<dbReference type="GO" id="GO:0005198">
    <property type="term" value="F:structural molecule activity"/>
    <property type="evidence" value="ECO:0007669"/>
    <property type="project" value="InterPro"/>
</dbReference>
<dbReference type="Gene3D" id="3.90.1630.10">
    <property type="entry name" value="Outer-capsid protein sigma 3, small lobe"/>
    <property type="match status" value="1"/>
</dbReference>
<name>A0A097BVL0_9REOV</name>
<dbReference type="GO" id="GO:0019058">
    <property type="term" value="P:viral life cycle"/>
    <property type="evidence" value="ECO:0007669"/>
    <property type="project" value="InterPro"/>
</dbReference>
<dbReference type="EMBL" id="KJ871014">
    <property type="protein sequence ID" value="AIS72859.1"/>
    <property type="molecule type" value="Genomic_RNA"/>
</dbReference>
<reference evidence="1 2" key="1">
    <citation type="submission" date="2014-05" db="EMBL/GenBank/DDBJ databases">
        <title>Molecular analysis of two classical Muscovy duck orthoreovirus strains originating from France reveals shared genes in the whole genome constellations between Asian and European waterfowl reoviruses.</title>
        <authorList>
            <person name="Farkas S.L."/>
            <person name="Dandar E."/>
            <person name="Marton S."/>
            <person name="Feher E."/>
            <person name="Oldal M."/>
            <person name="Jakab F."/>
            <person name="Mato T."/>
            <person name="Palya V."/>
            <person name="Banyai K."/>
        </authorList>
    </citation>
    <scope>NUCLEOTIDE SEQUENCE [LARGE SCALE GENOMIC DNA]</scope>
    <source>
        <strain evidence="1">D2044</strain>
    </source>
</reference>
<sequence length="367" mass="40746">MEVRVPNFHSFVEGITASYIRTPACWDSRSAWDSDIFNEPDVIKVGGAYCCTQCCGVLYYGAPPTDGICFPHHKCHQQLSRVDSPLLRFVKIGRTTEHLLDQYAVILSCIADHYEQAARSRTSMCGGDALMPLDIIMRTESLRTDRSVDPDFWTAPLDRREPDARSDIATAGWRMIDASSQSQTVPDCVVSNLLHTRHVFSQMLTTTTAYDVAVTGKPAKFSPLLAVMPTRDSGIISLTRDNWDHDVEDVWLNGFAFSPIIGGVGISGQFERGACHNYGHPMVGSGKKVSHYRNLFIEVCRGWSRSSFTCAVGLEPAECELRLRGHARTMLGRALPDVCDFDETTHTGQSSAPLRRSSQVSFIECGW</sequence>
<dbReference type="SUPFAM" id="SSF64465">
    <property type="entry name" value="Outer capsid protein sigma 3"/>
    <property type="match status" value="1"/>
</dbReference>
<evidence type="ECO:0000313" key="2">
    <source>
        <dbReference type="Proteomes" id="UP000099027"/>
    </source>
</evidence>
<organism evidence="1 2">
    <name type="scientific">Muscovy duck reovirus</name>
    <dbReference type="NCBI Taxonomy" id="77153"/>
    <lineage>
        <taxon>Viruses</taxon>
        <taxon>Riboviria</taxon>
        <taxon>Orthornavirae</taxon>
        <taxon>Duplornaviricota</taxon>
        <taxon>Resentoviricetes</taxon>
        <taxon>Reovirales</taxon>
        <taxon>Spinareoviridae</taxon>
        <taxon>Orthoreovirus</taxon>
        <taxon>Orthoreovirus avis</taxon>
        <taxon>Avian orthoreovirus</taxon>
    </lineage>
</organism>